<evidence type="ECO:0000259" key="2">
    <source>
        <dbReference type="PROSITE" id="PS50053"/>
    </source>
</evidence>
<reference evidence="3" key="1">
    <citation type="submission" date="2021-01" db="EMBL/GenBank/DDBJ databases">
        <authorList>
            <person name="Corre E."/>
            <person name="Pelletier E."/>
            <person name="Niang G."/>
            <person name="Scheremetjew M."/>
            <person name="Finn R."/>
            <person name="Kale V."/>
            <person name="Holt S."/>
            <person name="Cochrane G."/>
            <person name="Meng A."/>
            <person name="Brown T."/>
            <person name="Cohen L."/>
        </authorList>
    </citation>
    <scope>NUCLEOTIDE SEQUENCE</scope>
    <source>
        <strain evidence="3">WS</strain>
    </source>
</reference>
<gene>
    <name evidence="3" type="ORF">PCOS0759_LOCUS9162</name>
</gene>
<dbReference type="SUPFAM" id="SSF54236">
    <property type="entry name" value="Ubiquitin-like"/>
    <property type="match status" value="1"/>
</dbReference>
<feature type="compositionally biased region" description="Polar residues" evidence="1">
    <location>
        <begin position="1"/>
        <end position="10"/>
    </location>
</feature>
<dbReference type="PROSITE" id="PS50053">
    <property type="entry name" value="UBIQUITIN_2"/>
    <property type="match status" value="1"/>
</dbReference>
<dbReference type="InterPro" id="IPR000626">
    <property type="entry name" value="Ubiquitin-like_dom"/>
</dbReference>
<sequence>MDTTATPPTHNHTEHFPHTLHSKSSKKKHCFNFLSSNYTSIHSTLPLITIKYPLFISRKKKQSNIQQMEYNITVQHKSKKLVFDDLNQDTTINALALKIQEQTTIPPSLQKLIYKGKKLNLLQTEQTLGDVLGKTKKVKMTLIGSTTNDIISSTTLGRKTKTQKGGEESKEKESDNNTWEHANVVRKIQPHFEEAKKQSNFVTGDKGKNEPLPKSIDHIFNDSAESVRVVFQVDKREVWIASKEQTRKVSFDEVRNVKVEAIPEQDEYTAIGFQIGTDPNKDVEWYFFIPKQFEKSIRYTLLGNLSFPFLHSSS</sequence>
<proteinExistence type="predicted"/>
<accession>A0A7S1PJ57</accession>
<dbReference type="InterPro" id="IPR039120">
    <property type="entry name" value="UBFD1"/>
</dbReference>
<feature type="compositionally biased region" description="Basic and acidic residues" evidence="1">
    <location>
        <begin position="164"/>
        <end position="175"/>
    </location>
</feature>
<dbReference type="PANTHER" id="PTHR16470">
    <property type="entry name" value="UBIQUITIN DOMAIN-CONTAINING PROTEIN UBFD1"/>
    <property type="match status" value="1"/>
</dbReference>
<dbReference type="InterPro" id="IPR029071">
    <property type="entry name" value="Ubiquitin-like_domsf"/>
</dbReference>
<evidence type="ECO:0000313" key="3">
    <source>
        <dbReference type="EMBL" id="CAD9085908.1"/>
    </source>
</evidence>
<name>A0A7S1PJ57_9EUKA</name>
<dbReference type="Gene3D" id="3.10.20.90">
    <property type="entry name" value="Phosphatidylinositol 3-kinase Catalytic Subunit, Chain A, domain 1"/>
    <property type="match status" value="1"/>
</dbReference>
<feature type="region of interest" description="Disordered" evidence="1">
    <location>
        <begin position="154"/>
        <end position="178"/>
    </location>
</feature>
<dbReference type="PANTHER" id="PTHR16470:SF0">
    <property type="entry name" value="UBIQUITIN DOMAIN-CONTAINING PROTEIN UBFD1"/>
    <property type="match status" value="1"/>
</dbReference>
<dbReference type="GO" id="GO:0003723">
    <property type="term" value="F:RNA binding"/>
    <property type="evidence" value="ECO:0007669"/>
    <property type="project" value="TreeGrafter"/>
</dbReference>
<evidence type="ECO:0000256" key="1">
    <source>
        <dbReference type="SAM" id="MobiDB-lite"/>
    </source>
</evidence>
<protein>
    <recommendedName>
        <fullName evidence="2">Ubiquitin-like domain-containing protein</fullName>
    </recommendedName>
</protein>
<dbReference type="InterPro" id="IPR057455">
    <property type="entry name" value="UBFD1_C"/>
</dbReference>
<dbReference type="Pfam" id="PF25343">
    <property type="entry name" value="PH_UBFD1_C"/>
    <property type="match status" value="1"/>
</dbReference>
<dbReference type="EMBL" id="HBGD01011122">
    <property type="protein sequence ID" value="CAD9085908.1"/>
    <property type="molecule type" value="Transcribed_RNA"/>
</dbReference>
<organism evidence="3">
    <name type="scientific">Percolomonas cosmopolitus</name>
    <dbReference type="NCBI Taxonomy" id="63605"/>
    <lineage>
        <taxon>Eukaryota</taxon>
        <taxon>Discoba</taxon>
        <taxon>Heterolobosea</taxon>
        <taxon>Tetramitia</taxon>
        <taxon>Eutetramitia</taxon>
        <taxon>Percolomonadidae</taxon>
        <taxon>Percolomonas</taxon>
    </lineage>
</organism>
<feature type="domain" description="Ubiquitin-like" evidence="2">
    <location>
        <begin position="70"/>
        <end position="129"/>
    </location>
</feature>
<dbReference type="GO" id="GO:0045296">
    <property type="term" value="F:cadherin binding"/>
    <property type="evidence" value="ECO:0007669"/>
    <property type="project" value="TreeGrafter"/>
</dbReference>
<dbReference type="AlphaFoldDB" id="A0A7S1PJ57"/>
<feature type="region of interest" description="Disordered" evidence="1">
    <location>
        <begin position="1"/>
        <end position="21"/>
    </location>
</feature>
<dbReference type="Pfam" id="PF00240">
    <property type="entry name" value="ubiquitin"/>
    <property type="match status" value="1"/>
</dbReference>